<feature type="transmembrane region" description="Helical" evidence="7">
    <location>
        <begin position="451"/>
        <end position="470"/>
    </location>
</feature>
<keyword evidence="6 7" id="KW-0472">Membrane</keyword>
<dbReference type="GO" id="GO:0005886">
    <property type="term" value="C:plasma membrane"/>
    <property type="evidence" value="ECO:0007669"/>
    <property type="project" value="UniProtKB-SubCell"/>
</dbReference>
<feature type="transmembrane region" description="Helical" evidence="7">
    <location>
        <begin position="149"/>
        <end position="171"/>
    </location>
</feature>
<dbReference type="Pfam" id="PF04632">
    <property type="entry name" value="FUSC"/>
    <property type="match status" value="1"/>
</dbReference>
<dbReference type="InterPro" id="IPR006726">
    <property type="entry name" value="PHBA_efflux_AaeB/fusaric-R"/>
</dbReference>
<keyword evidence="3" id="KW-1003">Cell membrane</keyword>
<evidence type="ECO:0000256" key="4">
    <source>
        <dbReference type="ARBA" id="ARBA00022692"/>
    </source>
</evidence>
<feature type="transmembrane region" description="Helical" evidence="7">
    <location>
        <begin position="507"/>
        <end position="526"/>
    </location>
</feature>
<evidence type="ECO:0000256" key="1">
    <source>
        <dbReference type="ARBA" id="ARBA00004651"/>
    </source>
</evidence>
<proteinExistence type="predicted"/>
<evidence type="ECO:0000256" key="3">
    <source>
        <dbReference type="ARBA" id="ARBA00022475"/>
    </source>
</evidence>
<dbReference type="PANTHER" id="PTHR30509:SF9">
    <property type="entry name" value="MULTIDRUG RESISTANCE PROTEIN MDTO"/>
    <property type="match status" value="1"/>
</dbReference>
<keyword evidence="2" id="KW-0813">Transport</keyword>
<gene>
    <name evidence="8" type="ORF">G8E00_14515</name>
</gene>
<evidence type="ECO:0000313" key="8">
    <source>
        <dbReference type="EMBL" id="QIO07061.1"/>
    </source>
</evidence>
<dbReference type="EMBL" id="CP049801">
    <property type="protein sequence ID" value="QIO07061.1"/>
    <property type="molecule type" value="Genomic_DNA"/>
</dbReference>
<organism evidence="8 9">
    <name type="scientific">Acinetobacter shaoyimingii</name>
    <dbReference type="NCBI Taxonomy" id="2715164"/>
    <lineage>
        <taxon>Bacteria</taxon>
        <taxon>Pseudomonadati</taxon>
        <taxon>Pseudomonadota</taxon>
        <taxon>Gammaproteobacteria</taxon>
        <taxon>Moraxellales</taxon>
        <taxon>Moraxellaceae</taxon>
        <taxon>Acinetobacter</taxon>
    </lineage>
</organism>
<evidence type="ECO:0000256" key="7">
    <source>
        <dbReference type="SAM" id="Phobius"/>
    </source>
</evidence>
<sequence length="693" mass="78678">MLLTKQLLELRPRKMDMIFATKTCFASLMALYIAFSLDLSNPLWSMATVFLLANPYSGMVSSKSFYRIMGTLTGSAVAVLLTPRLIHMPWLFTFCMSAWVGFCLYISLLDRTARSYFFMLAGYTVVIITFNDILYINEFSIFDMALGRFIEISIGVVCSAVVSATIFPVHLGPVLQSRVGKTLQDTEALFRVILSDQTHQTNYMELLARVNHDTSEIHALSVHLWYEKSKFRGTTKPLQELLHQLSILTTNLVSMSERLAQLDEIDLGYREALKVLQKDVDQFLVSSTTLPEQYLNVLPQQFDDDFEAVFKSALPSQQVMLHSLKMDIRHFIQNVQTVKIIWYLIQKGEKHLPPHIVSLSTSYPSLHRDYGVAVRGGISAFLAIFIAGAMWIITGWKYGYMVASLTSICVCIMASMDNPVPALKIFIRATFYTAVVVFIYAFGVLPYVTEFWQLALVLAPFIIFCVSLFPHPPLSSLALPLLMCSIMELNLQNKYVLDQIATLDGSLANLIGPTIAAIVIYFVRAMSPDITATRILTLHYKSVRESMYLPFGLEFKIQLCSMLDRIGILNTKQVQSAELKREINLALIEVSAVIDLTRINELLNKMPQDNTLTQKLDHLQQLLDDYFRSKQLHLEHEMLRNNLIDQINLIQEQSLSFPDADISQRLQISLNNIRSSLYRSIGHEPVNQEVRVV</sequence>
<dbReference type="GO" id="GO:0022857">
    <property type="term" value="F:transmembrane transporter activity"/>
    <property type="evidence" value="ECO:0007669"/>
    <property type="project" value="InterPro"/>
</dbReference>
<evidence type="ECO:0000256" key="6">
    <source>
        <dbReference type="ARBA" id="ARBA00023136"/>
    </source>
</evidence>
<keyword evidence="4 7" id="KW-0812">Transmembrane</keyword>
<keyword evidence="9" id="KW-1185">Reference proteome</keyword>
<accession>A0A6G8RYW3</accession>
<feature type="transmembrane region" description="Helical" evidence="7">
    <location>
        <begin position="372"/>
        <end position="392"/>
    </location>
</feature>
<feature type="transmembrane region" description="Helical" evidence="7">
    <location>
        <begin position="15"/>
        <end position="35"/>
    </location>
</feature>
<evidence type="ECO:0000256" key="5">
    <source>
        <dbReference type="ARBA" id="ARBA00022989"/>
    </source>
</evidence>
<feature type="transmembrane region" description="Helical" evidence="7">
    <location>
        <begin position="425"/>
        <end position="445"/>
    </location>
</feature>
<reference evidence="8 9" key="1">
    <citation type="submission" date="2020-03" db="EMBL/GenBank/DDBJ databases">
        <authorList>
            <person name="Zhu W."/>
        </authorList>
    </citation>
    <scope>NUCLEOTIDE SEQUENCE [LARGE SCALE GENOMIC DNA]</scope>
    <source>
        <strain evidence="8 9">323-1</strain>
    </source>
</reference>
<feature type="transmembrane region" description="Helical" evidence="7">
    <location>
        <begin position="64"/>
        <end position="82"/>
    </location>
</feature>
<dbReference type="Proteomes" id="UP000502297">
    <property type="component" value="Chromosome"/>
</dbReference>
<evidence type="ECO:0000313" key="9">
    <source>
        <dbReference type="Proteomes" id="UP000502297"/>
    </source>
</evidence>
<name>A0A6G8RYW3_9GAMM</name>
<dbReference type="PANTHER" id="PTHR30509">
    <property type="entry name" value="P-HYDROXYBENZOIC ACID EFFLUX PUMP SUBUNIT-RELATED"/>
    <property type="match status" value="1"/>
</dbReference>
<feature type="transmembrane region" description="Helical" evidence="7">
    <location>
        <begin position="116"/>
        <end position="137"/>
    </location>
</feature>
<comment type="subcellular location">
    <subcellularLocation>
        <location evidence="1">Cell membrane</location>
        <topology evidence="1">Multi-pass membrane protein</topology>
    </subcellularLocation>
</comment>
<dbReference type="RefSeq" id="WP_166011246.1">
    <property type="nucleotide sequence ID" value="NZ_CP049801.1"/>
</dbReference>
<evidence type="ECO:0000256" key="2">
    <source>
        <dbReference type="ARBA" id="ARBA00022448"/>
    </source>
</evidence>
<dbReference type="AlphaFoldDB" id="A0A6G8RYW3"/>
<protein>
    <submittedName>
        <fullName evidence="8">FUSC family protein</fullName>
    </submittedName>
</protein>
<dbReference type="KEGG" id="asha:G8E00_14515"/>
<feature type="transmembrane region" description="Helical" evidence="7">
    <location>
        <begin position="88"/>
        <end position="109"/>
    </location>
</feature>
<keyword evidence="5 7" id="KW-1133">Transmembrane helix</keyword>